<dbReference type="PANTHER" id="PTHR30061">
    <property type="entry name" value="MALTOSE-BINDING PERIPLASMIC PROTEIN"/>
    <property type="match status" value="1"/>
</dbReference>
<dbReference type="GO" id="GO:0042956">
    <property type="term" value="P:maltodextrin transmembrane transport"/>
    <property type="evidence" value="ECO:0007669"/>
    <property type="project" value="TreeGrafter"/>
</dbReference>
<dbReference type="CDD" id="cd14748">
    <property type="entry name" value="PBP2_UgpB"/>
    <property type="match status" value="1"/>
</dbReference>
<dbReference type="GO" id="GO:0015768">
    <property type="term" value="P:maltose transport"/>
    <property type="evidence" value="ECO:0007669"/>
    <property type="project" value="TreeGrafter"/>
</dbReference>
<keyword evidence="2" id="KW-0813">Transport</keyword>
<feature type="coiled-coil region" evidence="4">
    <location>
        <begin position="391"/>
        <end position="418"/>
    </location>
</feature>
<dbReference type="GO" id="GO:0055052">
    <property type="term" value="C:ATP-binding cassette (ABC) transporter complex, substrate-binding subunit-containing"/>
    <property type="evidence" value="ECO:0007669"/>
    <property type="project" value="TreeGrafter"/>
</dbReference>
<evidence type="ECO:0000256" key="5">
    <source>
        <dbReference type="SAM" id="SignalP"/>
    </source>
</evidence>
<evidence type="ECO:0000256" key="3">
    <source>
        <dbReference type="ARBA" id="ARBA00022729"/>
    </source>
</evidence>
<dbReference type="PANTHER" id="PTHR30061:SF50">
    <property type="entry name" value="MALTOSE_MALTODEXTRIN-BINDING PERIPLASMIC PROTEIN"/>
    <property type="match status" value="1"/>
</dbReference>
<dbReference type="AlphaFoldDB" id="A0A1T4WPT7"/>
<dbReference type="GO" id="GO:1901982">
    <property type="term" value="F:maltose binding"/>
    <property type="evidence" value="ECO:0007669"/>
    <property type="project" value="TreeGrafter"/>
</dbReference>
<name>A0A1T4WPT7_9CLOT</name>
<feature type="signal peptide" evidence="5">
    <location>
        <begin position="1"/>
        <end position="19"/>
    </location>
</feature>
<evidence type="ECO:0000313" key="7">
    <source>
        <dbReference type="Proteomes" id="UP000190105"/>
    </source>
</evidence>
<keyword evidence="3 5" id="KW-0732">Signal</keyword>
<dbReference type="OrthoDB" id="42940at2"/>
<feature type="chain" id="PRO_5039383868" evidence="5">
    <location>
        <begin position="20"/>
        <end position="420"/>
    </location>
</feature>
<evidence type="ECO:0000256" key="1">
    <source>
        <dbReference type="ARBA" id="ARBA00008520"/>
    </source>
</evidence>
<comment type="similarity">
    <text evidence="1">Belongs to the bacterial solute-binding protein 1 family.</text>
</comment>
<evidence type="ECO:0000313" key="6">
    <source>
        <dbReference type="EMBL" id="SKA78631.1"/>
    </source>
</evidence>
<evidence type="ECO:0000256" key="4">
    <source>
        <dbReference type="SAM" id="Coils"/>
    </source>
</evidence>
<keyword evidence="7" id="KW-1185">Reference proteome</keyword>
<dbReference type="InterPro" id="IPR006059">
    <property type="entry name" value="SBP"/>
</dbReference>
<proteinExistence type="inferred from homology"/>
<dbReference type="SUPFAM" id="SSF53850">
    <property type="entry name" value="Periplasmic binding protein-like II"/>
    <property type="match status" value="1"/>
</dbReference>
<reference evidence="7" key="1">
    <citation type="submission" date="2017-02" db="EMBL/GenBank/DDBJ databases">
        <authorList>
            <person name="Varghese N."/>
            <person name="Submissions S."/>
        </authorList>
    </citation>
    <scope>NUCLEOTIDE SEQUENCE [LARGE SCALE GENOMIC DNA]</scope>
    <source>
        <strain evidence="7">USBA 833</strain>
    </source>
</reference>
<keyword evidence="4" id="KW-0175">Coiled coil</keyword>
<evidence type="ECO:0000256" key="2">
    <source>
        <dbReference type="ARBA" id="ARBA00022448"/>
    </source>
</evidence>
<sequence length="420" mass="47385">MKRVLSLFLALCMTVTLFAGCSKKAAQTNQQNEQQQQTEQKKEPVTITVATFSDAFGNKWEKEVADEFMKQNPDIKVNLEQYPGDFFKALENKFIANQAPDVFYLDIVQAPSLINAGKVEPIDDYISKYNYDIDDIVPSLRQAFTWDGKLYGIAKDYNMLGLFYNKEMFEKKGLKPPTNWEELRQCAKMLTTKDVKGLALQNEIARFQPLAYQNGGSMMDGQNPKVNRDENIKAAEFWTSLFKDGLAVEPKDIGEGWDGDAFGKGKVAMTIEGGWMCKYLQNTAPNLKYGVVELPVNKTKSTMAFTVAWGIASTSPNKDAAFKFVSFITNKDNQRKVIPEQNALPSRISLHQEFKDKFPMWDAFTKSYEYAAPYNYGIAGTTVIDEVGKALEKIKLKKSDAKSAFDEAQKNIEAYLADVK</sequence>
<gene>
    <name evidence="6" type="ORF">SAMN05443428_102161</name>
</gene>
<dbReference type="EMBL" id="FUYH01000002">
    <property type="protein sequence ID" value="SKA78631.1"/>
    <property type="molecule type" value="Genomic_DNA"/>
</dbReference>
<dbReference type="PROSITE" id="PS51257">
    <property type="entry name" value="PROKAR_LIPOPROTEIN"/>
    <property type="match status" value="1"/>
</dbReference>
<dbReference type="Proteomes" id="UP000190105">
    <property type="component" value="Unassembled WGS sequence"/>
</dbReference>
<dbReference type="Pfam" id="PF01547">
    <property type="entry name" value="SBP_bac_1"/>
    <property type="match status" value="1"/>
</dbReference>
<dbReference type="Gene3D" id="3.40.190.10">
    <property type="entry name" value="Periplasmic binding protein-like II"/>
    <property type="match status" value="1"/>
</dbReference>
<accession>A0A1T4WPT7</accession>
<dbReference type="STRING" id="1147123.SAMN05443428_102161"/>
<organism evidence="6 7">
    <name type="scientific">Caloramator quimbayensis</name>
    <dbReference type="NCBI Taxonomy" id="1147123"/>
    <lineage>
        <taxon>Bacteria</taxon>
        <taxon>Bacillati</taxon>
        <taxon>Bacillota</taxon>
        <taxon>Clostridia</taxon>
        <taxon>Eubacteriales</taxon>
        <taxon>Clostridiaceae</taxon>
        <taxon>Caloramator</taxon>
    </lineage>
</organism>
<protein>
    <submittedName>
        <fullName evidence="6">Carbohydrate ABC transporter substrate-binding protein, CUT1 family</fullName>
    </submittedName>
</protein>
<dbReference type="RefSeq" id="WP_078695455.1">
    <property type="nucleotide sequence ID" value="NZ_FUYH01000002.1"/>
</dbReference>